<keyword evidence="2" id="KW-1185">Reference proteome</keyword>
<dbReference type="Proteomes" id="UP000627521">
    <property type="component" value="Unassembled WGS sequence"/>
</dbReference>
<organism evidence="1 2">
    <name type="scientific">Olleya marilimosa</name>
    <dbReference type="NCBI Taxonomy" id="272164"/>
    <lineage>
        <taxon>Bacteria</taxon>
        <taxon>Pseudomonadati</taxon>
        <taxon>Bacteroidota</taxon>
        <taxon>Flavobacteriia</taxon>
        <taxon>Flavobacteriales</taxon>
        <taxon>Flavobacteriaceae</taxon>
    </lineage>
</organism>
<dbReference type="EMBL" id="JACXXH010000002">
    <property type="protein sequence ID" value="MBD3862865.1"/>
    <property type="molecule type" value="Genomic_DNA"/>
</dbReference>
<accession>A0ABR8LRL1</accession>
<comment type="caution">
    <text evidence="1">The sequence shown here is derived from an EMBL/GenBank/DDBJ whole genome shotgun (WGS) entry which is preliminary data.</text>
</comment>
<proteinExistence type="predicted"/>
<evidence type="ECO:0000313" key="2">
    <source>
        <dbReference type="Proteomes" id="UP000627521"/>
    </source>
</evidence>
<sequence length="196" mass="22151">MKNLFTLLIMSIILSSCTDDNNGLTKALALQNIKACDAENPVEFIKGIYVGNMTYQDSGTSLTELGYIKKLAKKGVLTLDSLSSSTQHMSNHVRTNTLYNITINPQYKQHITKQNNNIAYVRLVSRQVQEITSITLKNQVRAEVMVNFKKVKTPFYDKLFDNSTSLKTRQDMFTEAIGFSKSNKDGWTSCFLKESL</sequence>
<protein>
    <recommendedName>
        <fullName evidence="3">DUF4136 domain-containing protein</fullName>
    </recommendedName>
</protein>
<name>A0ABR8LRL1_9FLAO</name>
<evidence type="ECO:0000313" key="1">
    <source>
        <dbReference type="EMBL" id="MBD3862865.1"/>
    </source>
</evidence>
<dbReference type="RefSeq" id="WP_191099327.1">
    <property type="nucleotide sequence ID" value="NZ_JACXXF010000002.1"/>
</dbReference>
<evidence type="ECO:0008006" key="3">
    <source>
        <dbReference type="Google" id="ProtNLM"/>
    </source>
</evidence>
<reference evidence="1 2" key="1">
    <citation type="submission" date="2020-09" db="EMBL/GenBank/DDBJ databases">
        <title>Bacillus nautilus sp. nov., Chryseoglobus crepusculi sp. nov, and Psychrobacter noctis sp. nov., isolated from deep-sea sponges from the equatorial Atlantic.</title>
        <authorList>
            <person name="Stennett H.L."/>
            <person name="Williams S.E."/>
        </authorList>
    </citation>
    <scope>NUCLEOTIDE SEQUENCE [LARGE SCALE GENOMIC DNA]</scope>
    <source>
        <strain evidence="1 2">28M-24</strain>
    </source>
</reference>
<dbReference type="PROSITE" id="PS51257">
    <property type="entry name" value="PROKAR_LIPOPROTEIN"/>
    <property type="match status" value="1"/>
</dbReference>
<gene>
    <name evidence="1" type="ORF">IEG06_05340</name>
</gene>